<comment type="caution">
    <text evidence="2">The sequence shown here is derived from an EMBL/GenBank/DDBJ whole genome shotgun (WGS) entry which is preliminary data.</text>
</comment>
<accession>A0A6L2K9P8</accession>
<dbReference type="EMBL" id="BKCJ010002022">
    <property type="protein sequence ID" value="GEU45699.1"/>
    <property type="molecule type" value="Genomic_DNA"/>
</dbReference>
<dbReference type="SUPFAM" id="SSF48403">
    <property type="entry name" value="Ankyrin repeat"/>
    <property type="match status" value="1"/>
</dbReference>
<organism evidence="2">
    <name type="scientific">Tanacetum cinerariifolium</name>
    <name type="common">Dalmatian daisy</name>
    <name type="synonym">Chrysanthemum cinerariifolium</name>
    <dbReference type="NCBI Taxonomy" id="118510"/>
    <lineage>
        <taxon>Eukaryota</taxon>
        <taxon>Viridiplantae</taxon>
        <taxon>Streptophyta</taxon>
        <taxon>Embryophyta</taxon>
        <taxon>Tracheophyta</taxon>
        <taxon>Spermatophyta</taxon>
        <taxon>Magnoliopsida</taxon>
        <taxon>eudicotyledons</taxon>
        <taxon>Gunneridae</taxon>
        <taxon>Pentapetalae</taxon>
        <taxon>asterids</taxon>
        <taxon>campanulids</taxon>
        <taxon>Asterales</taxon>
        <taxon>Asteraceae</taxon>
        <taxon>Asteroideae</taxon>
        <taxon>Anthemideae</taxon>
        <taxon>Anthemidinae</taxon>
        <taxon>Tanacetum</taxon>
    </lineage>
</organism>
<dbReference type="PANTHER" id="PTHR47303:SF1">
    <property type="entry name" value="NF-KAPPA-B INHIBITOR BETA"/>
    <property type="match status" value="1"/>
</dbReference>
<feature type="region of interest" description="Disordered" evidence="1">
    <location>
        <begin position="82"/>
        <end position="101"/>
    </location>
</feature>
<sequence>MGDLIQAPPWKKLVIIGFGEDQMHLSKVGLLVWYDELVLRIAAPASTLLDSKNSDGSTPLYVAAIVGNEAGVPILVGRNRDLMSDKDKEGQTPSEDKGIPKTIKDSYGNNLLHLVGRLVSTNKLNLISRATLQIQREL</sequence>
<dbReference type="PANTHER" id="PTHR47303">
    <property type="match status" value="1"/>
</dbReference>
<protein>
    <submittedName>
        <fullName evidence="2">Ankyrin repeat-containing domain, PGG domain protein</fullName>
    </submittedName>
</protein>
<proteinExistence type="predicted"/>
<evidence type="ECO:0000313" key="2">
    <source>
        <dbReference type="EMBL" id="GEU45699.1"/>
    </source>
</evidence>
<reference evidence="2" key="1">
    <citation type="journal article" date="2019" name="Sci. Rep.">
        <title>Draft genome of Tanacetum cinerariifolium, the natural source of mosquito coil.</title>
        <authorList>
            <person name="Yamashiro T."/>
            <person name="Shiraishi A."/>
            <person name="Satake H."/>
            <person name="Nakayama K."/>
        </authorList>
    </citation>
    <scope>NUCLEOTIDE SEQUENCE</scope>
</reference>
<evidence type="ECO:0000256" key="1">
    <source>
        <dbReference type="SAM" id="MobiDB-lite"/>
    </source>
</evidence>
<dbReference type="AlphaFoldDB" id="A0A6L2K9P8"/>
<gene>
    <name evidence="2" type="ORF">Tci_017677</name>
</gene>
<name>A0A6L2K9P8_TANCI</name>
<dbReference type="InterPro" id="IPR036770">
    <property type="entry name" value="Ankyrin_rpt-contain_sf"/>
</dbReference>
<dbReference type="Gene3D" id="1.25.40.20">
    <property type="entry name" value="Ankyrin repeat-containing domain"/>
    <property type="match status" value="1"/>
</dbReference>